<feature type="domain" description="SH2" evidence="3">
    <location>
        <begin position="16"/>
        <end position="108"/>
    </location>
</feature>
<dbReference type="AlphaFoldDB" id="A0A8S3ECM7"/>
<proteinExistence type="predicted"/>
<dbReference type="Proteomes" id="UP000681967">
    <property type="component" value="Unassembled WGS sequence"/>
</dbReference>
<dbReference type="Pfam" id="PF00017">
    <property type="entry name" value="SH2"/>
    <property type="match status" value="1"/>
</dbReference>
<dbReference type="EMBL" id="CAJOBI010329074">
    <property type="protein sequence ID" value="CAF5195865.1"/>
    <property type="molecule type" value="Genomic_DNA"/>
</dbReference>
<dbReference type="InterPro" id="IPR036860">
    <property type="entry name" value="SH2_dom_sf"/>
</dbReference>
<name>A0A8S3ECM7_9BILA</name>
<comment type="caution">
    <text evidence="4">The sequence shown here is derived from an EMBL/GenBank/DDBJ whole genome shotgun (WGS) entry which is preliminary data.</text>
</comment>
<dbReference type="Gene3D" id="3.30.505.10">
    <property type="entry name" value="SH2 domain"/>
    <property type="match status" value="1"/>
</dbReference>
<keyword evidence="1 2" id="KW-0727">SH2 domain</keyword>
<organism evidence="4 6">
    <name type="scientific">Rotaria magnacalcarata</name>
    <dbReference type="NCBI Taxonomy" id="392030"/>
    <lineage>
        <taxon>Eukaryota</taxon>
        <taxon>Metazoa</taxon>
        <taxon>Spiralia</taxon>
        <taxon>Gnathifera</taxon>
        <taxon>Rotifera</taxon>
        <taxon>Eurotatoria</taxon>
        <taxon>Bdelloidea</taxon>
        <taxon>Philodinida</taxon>
        <taxon>Philodinidae</taxon>
        <taxon>Rotaria</taxon>
    </lineage>
</organism>
<dbReference type="GO" id="GO:0016477">
    <property type="term" value="P:cell migration"/>
    <property type="evidence" value="ECO:0007669"/>
    <property type="project" value="TreeGrafter"/>
</dbReference>
<sequence>MPVNGCDFNGNDETSWYFGQLSRSETNDLLHEQDPGTYLVRDSATLKGDFVLCVREGTKTMHYIINKIEEDGETPRYKIGSNFFESMPALLRHYTTHYLDTTQLLKPLAKPNAISTNNNQRDSISSLITNADVSLSRS</sequence>
<dbReference type="GO" id="GO:0005737">
    <property type="term" value="C:cytoplasm"/>
    <property type="evidence" value="ECO:0007669"/>
    <property type="project" value="TreeGrafter"/>
</dbReference>
<dbReference type="GO" id="GO:0030971">
    <property type="term" value="F:receptor tyrosine kinase binding"/>
    <property type="evidence" value="ECO:0007669"/>
    <property type="project" value="TreeGrafter"/>
</dbReference>
<evidence type="ECO:0000313" key="6">
    <source>
        <dbReference type="Proteomes" id="UP000681967"/>
    </source>
</evidence>
<dbReference type="PANTHER" id="PTHR19969">
    <property type="entry name" value="SH2-SH3 ADAPTOR PROTEIN-RELATED"/>
    <property type="match status" value="1"/>
</dbReference>
<dbReference type="PANTHER" id="PTHR19969:SF5">
    <property type="entry name" value="CRK-LIKE PROTEIN"/>
    <property type="match status" value="1"/>
</dbReference>
<protein>
    <recommendedName>
        <fullName evidence="3">SH2 domain-containing protein</fullName>
    </recommendedName>
</protein>
<dbReference type="Proteomes" id="UP000676336">
    <property type="component" value="Unassembled WGS sequence"/>
</dbReference>
<reference evidence="4" key="1">
    <citation type="submission" date="2021-02" db="EMBL/GenBank/DDBJ databases">
        <authorList>
            <person name="Nowell W R."/>
        </authorList>
    </citation>
    <scope>NUCLEOTIDE SEQUENCE</scope>
</reference>
<dbReference type="SUPFAM" id="SSF55550">
    <property type="entry name" value="SH2 domain"/>
    <property type="match status" value="1"/>
</dbReference>
<dbReference type="PRINTS" id="PR00401">
    <property type="entry name" value="SH2DOMAIN"/>
</dbReference>
<accession>A0A8S3ECM7</accession>
<evidence type="ECO:0000256" key="2">
    <source>
        <dbReference type="PROSITE-ProRule" id="PRU00191"/>
    </source>
</evidence>
<gene>
    <name evidence="4" type="ORF">BYL167_LOCUS60474</name>
    <name evidence="5" type="ORF">SMN809_LOCUS73955</name>
</gene>
<dbReference type="SMART" id="SM00252">
    <property type="entry name" value="SH2"/>
    <property type="match status" value="1"/>
</dbReference>
<dbReference type="PROSITE" id="PS50001">
    <property type="entry name" value="SH2"/>
    <property type="match status" value="1"/>
</dbReference>
<evidence type="ECO:0000259" key="3">
    <source>
        <dbReference type="PROSITE" id="PS50001"/>
    </source>
</evidence>
<dbReference type="InterPro" id="IPR000980">
    <property type="entry name" value="SH2"/>
</dbReference>
<evidence type="ECO:0000256" key="1">
    <source>
        <dbReference type="ARBA" id="ARBA00022999"/>
    </source>
</evidence>
<dbReference type="GO" id="GO:0007167">
    <property type="term" value="P:enzyme-linked receptor protein signaling pathway"/>
    <property type="evidence" value="ECO:0007669"/>
    <property type="project" value="TreeGrafter"/>
</dbReference>
<evidence type="ECO:0000313" key="4">
    <source>
        <dbReference type="EMBL" id="CAF5070094.1"/>
    </source>
</evidence>
<evidence type="ECO:0000313" key="5">
    <source>
        <dbReference type="EMBL" id="CAF5195865.1"/>
    </source>
</evidence>
<dbReference type="EMBL" id="CAJOBH010230616">
    <property type="protein sequence ID" value="CAF5070094.1"/>
    <property type="molecule type" value="Genomic_DNA"/>
</dbReference>
<dbReference type="InterPro" id="IPR051184">
    <property type="entry name" value="Tyrosine-phos_adapter"/>
</dbReference>
<dbReference type="GO" id="GO:0035591">
    <property type="term" value="F:signaling adaptor activity"/>
    <property type="evidence" value="ECO:0007669"/>
    <property type="project" value="TreeGrafter"/>
</dbReference>